<organism evidence="1 2">
    <name type="scientific">Corchorus olitorius</name>
    <dbReference type="NCBI Taxonomy" id="93759"/>
    <lineage>
        <taxon>Eukaryota</taxon>
        <taxon>Viridiplantae</taxon>
        <taxon>Streptophyta</taxon>
        <taxon>Embryophyta</taxon>
        <taxon>Tracheophyta</taxon>
        <taxon>Spermatophyta</taxon>
        <taxon>Magnoliopsida</taxon>
        <taxon>eudicotyledons</taxon>
        <taxon>Gunneridae</taxon>
        <taxon>Pentapetalae</taxon>
        <taxon>rosids</taxon>
        <taxon>malvids</taxon>
        <taxon>Malvales</taxon>
        <taxon>Malvaceae</taxon>
        <taxon>Grewioideae</taxon>
        <taxon>Apeibeae</taxon>
        <taxon>Corchorus</taxon>
    </lineage>
</organism>
<gene>
    <name evidence="1" type="ORF">COLO4_00764</name>
</gene>
<dbReference type="EMBL" id="AWUE01002998">
    <property type="protein sequence ID" value="OMP13872.1"/>
    <property type="molecule type" value="Genomic_DNA"/>
</dbReference>
<accession>A0A1R3L3F0</accession>
<dbReference type="AlphaFoldDB" id="A0A1R3L3F0"/>
<name>A0A1R3L3F0_9ROSI</name>
<keyword evidence="2" id="KW-1185">Reference proteome</keyword>
<feature type="non-terminal residue" evidence="1">
    <location>
        <position position="89"/>
    </location>
</feature>
<comment type="caution">
    <text evidence="1">The sequence shown here is derived from an EMBL/GenBank/DDBJ whole genome shotgun (WGS) entry which is preliminary data.</text>
</comment>
<evidence type="ECO:0000313" key="2">
    <source>
        <dbReference type="Proteomes" id="UP000187203"/>
    </source>
</evidence>
<proteinExistence type="predicted"/>
<protein>
    <submittedName>
        <fullName evidence="1">Proline-rich protein 15-like protein-like protein</fullName>
    </submittedName>
</protein>
<sequence>MGAFKLRRLTTFDNYLHRELFALNGVTVYDHNIYKTDAKDVQPDELVFLYDGKYYKVNNNLFKKREKNIRATLAEIPITDADREAITQQ</sequence>
<evidence type="ECO:0000313" key="1">
    <source>
        <dbReference type="EMBL" id="OMP13872.1"/>
    </source>
</evidence>
<reference evidence="2" key="1">
    <citation type="submission" date="2013-09" db="EMBL/GenBank/DDBJ databases">
        <title>Corchorus olitorius genome sequencing.</title>
        <authorList>
            <person name="Alam M."/>
            <person name="Haque M.S."/>
            <person name="Islam M.S."/>
            <person name="Emdad E.M."/>
            <person name="Islam M.M."/>
            <person name="Ahmed B."/>
            <person name="Halim A."/>
            <person name="Hossen Q.M.M."/>
            <person name="Hossain M.Z."/>
            <person name="Ahmed R."/>
            <person name="Khan M.M."/>
            <person name="Islam R."/>
            <person name="Rashid M.M."/>
            <person name="Khan S.A."/>
            <person name="Rahman M.S."/>
            <person name="Alam M."/>
            <person name="Yahiya A.S."/>
            <person name="Khan M.S."/>
            <person name="Azam M.S."/>
            <person name="Haque T."/>
            <person name="Lashkar M.Z.H."/>
            <person name="Akhand A.I."/>
            <person name="Morshed G."/>
            <person name="Roy S."/>
            <person name="Uddin K.S."/>
            <person name="Rabeya T."/>
            <person name="Hossain A.S."/>
            <person name="Chowdhury A."/>
            <person name="Snigdha A.R."/>
            <person name="Mortoza M.S."/>
            <person name="Matin S.A."/>
            <person name="Hoque S.M.E."/>
            <person name="Islam M.K."/>
            <person name="Roy D.K."/>
            <person name="Haider R."/>
            <person name="Moosa M.M."/>
            <person name="Elias S.M."/>
            <person name="Hasan A.M."/>
            <person name="Jahan S."/>
            <person name="Shafiuddin M."/>
            <person name="Mahmood N."/>
            <person name="Shommy N.S."/>
        </authorList>
    </citation>
    <scope>NUCLEOTIDE SEQUENCE [LARGE SCALE GENOMIC DNA]</scope>
    <source>
        <strain evidence="2">cv. O-4</strain>
    </source>
</reference>
<dbReference type="Proteomes" id="UP000187203">
    <property type="component" value="Unassembled WGS sequence"/>
</dbReference>